<reference evidence="2 3" key="1">
    <citation type="submission" date="2016-10" db="EMBL/GenBank/DDBJ databases">
        <authorList>
            <person name="de Groot N.N."/>
        </authorList>
    </citation>
    <scope>NUCLEOTIDE SEQUENCE [LARGE SCALE GENOMIC DNA]</scope>
    <source>
        <strain evidence="2 3">SR12</strain>
    </source>
</reference>
<dbReference type="PROSITE" id="PS51257">
    <property type="entry name" value="PROKAR_LIPOPROTEIN"/>
    <property type="match status" value="1"/>
</dbReference>
<accession>A0A1H4BQB7</accession>
<dbReference type="EMBL" id="FNRK01000012">
    <property type="protein sequence ID" value="SEA50298.1"/>
    <property type="molecule type" value="Genomic_DNA"/>
</dbReference>
<organism evidence="2 3">
    <name type="scientific">Eubacterium aggregans</name>
    <dbReference type="NCBI Taxonomy" id="81409"/>
    <lineage>
        <taxon>Bacteria</taxon>
        <taxon>Bacillati</taxon>
        <taxon>Bacillota</taxon>
        <taxon>Clostridia</taxon>
        <taxon>Eubacteriales</taxon>
        <taxon>Eubacteriaceae</taxon>
        <taxon>Eubacterium</taxon>
    </lineage>
</organism>
<name>A0A1H4BQB7_9FIRM</name>
<dbReference type="AlphaFoldDB" id="A0A1H4BQB7"/>
<dbReference type="STRING" id="81409.SAMN04515656_11235"/>
<dbReference type="Proteomes" id="UP000199394">
    <property type="component" value="Unassembled WGS sequence"/>
</dbReference>
<proteinExistence type="predicted"/>
<dbReference type="SUPFAM" id="SSF54184">
    <property type="entry name" value="Penicillin-binding protein 2x (pbp-2x), c-terminal domain"/>
    <property type="match status" value="1"/>
</dbReference>
<gene>
    <name evidence="2" type="ORF">SAMN04515656_11235</name>
</gene>
<evidence type="ECO:0000313" key="2">
    <source>
        <dbReference type="EMBL" id="SEA50298.1"/>
    </source>
</evidence>
<dbReference type="CDD" id="cd06577">
    <property type="entry name" value="PASTA_pknB"/>
    <property type="match status" value="1"/>
</dbReference>
<protein>
    <submittedName>
        <fullName evidence="2">PASTA domain-containing protein</fullName>
    </submittedName>
</protein>
<evidence type="ECO:0000313" key="3">
    <source>
        <dbReference type="Proteomes" id="UP000199394"/>
    </source>
</evidence>
<dbReference type="InterPro" id="IPR005543">
    <property type="entry name" value="PASTA_dom"/>
</dbReference>
<dbReference type="SMART" id="SM00740">
    <property type="entry name" value="PASTA"/>
    <property type="match status" value="1"/>
</dbReference>
<dbReference type="PROSITE" id="PS51178">
    <property type="entry name" value="PASTA"/>
    <property type="match status" value="1"/>
</dbReference>
<dbReference type="Gene3D" id="3.30.10.20">
    <property type="match status" value="1"/>
</dbReference>
<sequence>MSAKRFLTLLIIFFLSVSCIVGIVFAANSEANSGGTSSGSIFCEAPSISVKDQFGQPVENAVISVTFSSGTASKALDVTTPVSGTVTLGAVPGSYTFELKSVPSAYTMGSTTKIVQDCQDGKAMDGKTFTVTNNVVTAVATAASGSSGGSVDFNPVFSFDSVQNFALNIMEQNPEFKAYIISIIQESKSQDSQPSESENVSVPNLIGLSQNEAKTALANAGLLLGDVSFVPDGESFHVSEQSVSPGESIARNSTINLAIFTGHPAPTPLPAYPN</sequence>
<dbReference type="Pfam" id="PF03793">
    <property type="entry name" value="PASTA"/>
    <property type="match status" value="1"/>
</dbReference>
<feature type="domain" description="PASTA" evidence="1">
    <location>
        <begin position="196"/>
        <end position="261"/>
    </location>
</feature>
<evidence type="ECO:0000259" key="1">
    <source>
        <dbReference type="PROSITE" id="PS51178"/>
    </source>
</evidence>
<keyword evidence="3" id="KW-1185">Reference proteome</keyword>